<reference evidence="8 9" key="1">
    <citation type="submission" date="2020-03" db="EMBL/GenBank/DDBJ databases">
        <title>Roseomonas selenitidurans sp. nov. isolated from soil.</title>
        <authorList>
            <person name="Liu H."/>
        </authorList>
    </citation>
    <scope>NUCLEOTIDE SEQUENCE [LARGE SCALE GENOMIC DNA]</scope>
    <source>
        <strain evidence="8 9">JCM 15073</strain>
    </source>
</reference>
<comment type="similarity">
    <text evidence="2">Belongs to the GtrA family.</text>
</comment>
<name>A0ABX1EU89_9PROT</name>
<organism evidence="8 9">
    <name type="scientific">Falsiroseomonas frigidaquae</name>
    <dbReference type="NCBI Taxonomy" id="487318"/>
    <lineage>
        <taxon>Bacteria</taxon>
        <taxon>Pseudomonadati</taxon>
        <taxon>Pseudomonadota</taxon>
        <taxon>Alphaproteobacteria</taxon>
        <taxon>Acetobacterales</taxon>
        <taxon>Roseomonadaceae</taxon>
        <taxon>Falsiroseomonas</taxon>
    </lineage>
</organism>
<feature type="transmembrane region" description="Helical" evidence="6">
    <location>
        <begin position="81"/>
        <end position="103"/>
    </location>
</feature>
<accession>A0ABX1EU89</accession>
<proteinExistence type="inferred from homology"/>
<feature type="transmembrane region" description="Helical" evidence="6">
    <location>
        <begin position="115"/>
        <end position="137"/>
    </location>
</feature>
<evidence type="ECO:0000256" key="2">
    <source>
        <dbReference type="ARBA" id="ARBA00009399"/>
    </source>
</evidence>
<comment type="subcellular location">
    <subcellularLocation>
        <location evidence="1">Membrane</location>
        <topology evidence="1">Multi-pass membrane protein</topology>
    </subcellularLocation>
</comment>
<evidence type="ECO:0000256" key="6">
    <source>
        <dbReference type="SAM" id="Phobius"/>
    </source>
</evidence>
<evidence type="ECO:0000313" key="9">
    <source>
        <dbReference type="Proteomes" id="UP000765160"/>
    </source>
</evidence>
<evidence type="ECO:0000259" key="7">
    <source>
        <dbReference type="Pfam" id="PF04138"/>
    </source>
</evidence>
<comment type="caution">
    <text evidence="8">The sequence shown here is derived from an EMBL/GenBank/DDBJ whole genome shotgun (WGS) entry which is preliminary data.</text>
</comment>
<keyword evidence="4 6" id="KW-1133">Transmembrane helix</keyword>
<evidence type="ECO:0000256" key="5">
    <source>
        <dbReference type="ARBA" id="ARBA00023136"/>
    </source>
</evidence>
<dbReference type="EMBL" id="JAAVTX010000002">
    <property type="protein sequence ID" value="NKE44147.1"/>
    <property type="molecule type" value="Genomic_DNA"/>
</dbReference>
<dbReference type="InterPro" id="IPR007267">
    <property type="entry name" value="GtrA_DPMS_TM"/>
</dbReference>
<feature type="domain" description="GtrA/DPMS transmembrane" evidence="7">
    <location>
        <begin position="17"/>
        <end position="137"/>
    </location>
</feature>
<evidence type="ECO:0000256" key="4">
    <source>
        <dbReference type="ARBA" id="ARBA00022989"/>
    </source>
</evidence>
<dbReference type="PANTHER" id="PTHR38459:SF1">
    <property type="entry name" value="PROPHAGE BACTOPRENOL-LINKED GLUCOSE TRANSLOCASE HOMOLOG"/>
    <property type="match status" value="1"/>
</dbReference>
<dbReference type="InterPro" id="IPR051401">
    <property type="entry name" value="GtrA_CellWall_Glycosyl"/>
</dbReference>
<dbReference type="RefSeq" id="WP_168047874.1">
    <property type="nucleotide sequence ID" value="NZ_JAATJR010000002.1"/>
</dbReference>
<sequence>MSGTMLGLLRELPRPLRFLLAGGSAAAINWLVRFPLSEVMPFLAAVLVAAVIGMLVGFVLYRHFVFAASRRPLMLEARDFFIVNLVSSVVVALIAAGLLALALRFGMAAKLAEAVAHAAAIGLGAVLNYFGHSLATFAPRLDMRERGTP</sequence>
<keyword evidence="9" id="KW-1185">Reference proteome</keyword>
<evidence type="ECO:0000256" key="1">
    <source>
        <dbReference type="ARBA" id="ARBA00004141"/>
    </source>
</evidence>
<keyword evidence="5 6" id="KW-0472">Membrane</keyword>
<keyword evidence="3 6" id="KW-0812">Transmembrane</keyword>
<dbReference type="PANTHER" id="PTHR38459">
    <property type="entry name" value="PROPHAGE BACTOPRENOL-LINKED GLUCOSE TRANSLOCASE HOMOLOG"/>
    <property type="match status" value="1"/>
</dbReference>
<dbReference type="Pfam" id="PF04138">
    <property type="entry name" value="GtrA_DPMS_TM"/>
    <property type="match status" value="1"/>
</dbReference>
<feature type="transmembrane region" description="Helical" evidence="6">
    <location>
        <begin position="42"/>
        <end position="61"/>
    </location>
</feature>
<dbReference type="Proteomes" id="UP000765160">
    <property type="component" value="Unassembled WGS sequence"/>
</dbReference>
<evidence type="ECO:0000313" key="8">
    <source>
        <dbReference type="EMBL" id="NKE44147.1"/>
    </source>
</evidence>
<protein>
    <submittedName>
        <fullName evidence="8">GtrA family protein</fullName>
    </submittedName>
</protein>
<gene>
    <name evidence="8" type="ORF">HB662_05125</name>
</gene>
<evidence type="ECO:0000256" key="3">
    <source>
        <dbReference type="ARBA" id="ARBA00022692"/>
    </source>
</evidence>